<gene>
    <name evidence="2" type="ORF">L7E55_02230</name>
</gene>
<dbReference type="Gene3D" id="1.10.30.50">
    <property type="match status" value="1"/>
</dbReference>
<keyword evidence="2" id="KW-0540">Nuclease</keyword>
<dbReference type="Proteomes" id="UP001154312">
    <property type="component" value="Unassembled WGS sequence"/>
</dbReference>
<protein>
    <submittedName>
        <fullName evidence="2">HNH endonuclease</fullName>
    </submittedName>
</protein>
<proteinExistence type="predicted"/>
<reference evidence="2" key="1">
    <citation type="submission" date="2022-02" db="EMBL/GenBank/DDBJ databases">
        <authorList>
            <person name="Leng L."/>
        </authorList>
    </citation>
    <scope>NUCLEOTIDE SEQUENCE</scope>
    <source>
        <strain evidence="2">JI</strain>
    </source>
</reference>
<dbReference type="GO" id="GO:0008270">
    <property type="term" value="F:zinc ion binding"/>
    <property type="evidence" value="ECO:0007669"/>
    <property type="project" value="InterPro"/>
</dbReference>
<comment type="caution">
    <text evidence="2">The sequence shown here is derived from an EMBL/GenBank/DDBJ whole genome shotgun (WGS) entry which is preliminary data.</text>
</comment>
<keyword evidence="2" id="KW-0378">Hydrolase</keyword>
<dbReference type="GO" id="GO:0004519">
    <property type="term" value="F:endonuclease activity"/>
    <property type="evidence" value="ECO:0007669"/>
    <property type="project" value="UniProtKB-KW"/>
</dbReference>
<name>A0A9X4JVD2_9FIRM</name>
<sequence>MEEREIRKRINESFDPRTILAVWNKATIVPGYNESDYRRDRCGAWIKFSDYGDIDSDFGWEIDHDKPVAKGGADDLSNLQPLHWLNNRGKSDNWPDWKCFYQREEAD</sequence>
<evidence type="ECO:0000259" key="1">
    <source>
        <dbReference type="SMART" id="SM00507"/>
    </source>
</evidence>
<dbReference type="RefSeq" id="WP_277442358.1">
    <property type="nucleotide sequence ID" value="NZ_JAKOAV010000002.1"/>
</dbReference>
<dbReference type="SMART" id="SM00507">
    <property type="entry name" value="HNHc"/>
    <property type="match status" value="1"/>
</dbReference>
<evidence type="ECO:0000313" key="2">
    <source>
        <dbReference type="EMBL" id="MDF9407182.1"/>
    </source>
</evidence>
<dbReference type="EMBL" id="JAKOAV010000002">
    <property type="protein sequence ID" value="MDF9407182.1"/>
    <property type="molecule type" value="Genomic_DNA"/>
</dbReference>
<dbReference type="AlphaFoldDB" id="A0A9X4JVD2"/>
<keyword evidence="2" id="KW-0255">Endonuclease</keyword>
<evidence type="ECO:0000313" key="3">
    <source>
        <dbReference type="Proteomes" id="UP001154312"/>
    </source>
</evidence>
<dbReference type="GO" id="GO:0003676">
    <property type="term" value="F:nucleic acid binding"/>
    <property type="evidence" value="ECO:0007669"/>
    <property type="project" value="InterPro"/>
</dbReference>
<feature type="domain" description="HNH nuclease" evidence="1">
    <location>
        <begin position="36"/>
        <end position="88"/>
    </location>
</feature>
<dbReference type="Pfam" id="PF01844">
    <property type="entry name" value="HNH"/>
    <property type="match status" value="1"/>
</dbReference>
<dbReference type="InterPro" id="IPR003615">
    <property type="entry name" value="HNH_nuc"/>
</dbReference>
<accession>A0A9X4JVD2</accession>
<dbReference type="InterPro" id="IPR002711">
    <property type="entry name" value="HNH"/>
</dbReference>
<keyword evidence="3" id="KW-1185">Reference proteome</keyword>
<organism evidence="2 3">
    <name type="scientific">Pelotomaculum isophthalicicum JI</name>
    <dbReference type="NCBI Taxonomy" id="947010"/>
    <lineage>
        <taxon>Bacteria</taxon>
        <taxon>Bacillati</taxon>
        <taxon>Bacillota</taxon>
        <taxon>Clostridia</taxon>
        <taxon>Eubacteriales</taxon>
        <taxon>Desulfotomaculaceae</taxon>
        <taxon>Pelotomaculum</taxon>
    </lineage>
</organism>
<dbReference type="CDD" id="cd00085">
    <property type="entry name" value="HNHc"/>
    <property type="match status" value="1"/>
</dbReference>